<organism evidence="4 5">
    <name type="scientific">Mycena pura</name>
    <dbReference type="NCBI Taxonomy" id="153505"/>
    <lineage>
        <taxon>Eukaryota</taxon>
        <taxon>Fungi</taxon>
        <taxon>Dikarya</taxon>
        <taxon>Basidiomycota</taxon>
        <taxon>Agaricomycotina</taxon>
        <taxon>Agaricomycetes</taxon>
        <taxon>Agaricomycetidae</taxon>
        <taxon>Agaricales</taxon>
        <taxon>Marasmiineae</taxon>
        <taxon>Mycenaceae</taxon>
        <taxon>Mycena</taxon>
    </lineage>
</organism>
<feature type="compositionally biased region" description="Low complexity" evidence="2">
    <location>
        <begin position="120"/>
        <end position="131"/>
    </location>
</feature>
<proteinExistence type="predicted"/>
<evidence type="ECO:0000256" key="1">
    <source>
        <dbReference type="ARBA" id="ARBA00023242"/>
    </source>
</evidence>
<dbReference type="GO" id="GO:0008270">
    <property type="term" value="F:zinc ion binding"/>
    <property type="evidence" value="ECO:0007669"/>
    <property type="project" value="InterPro"/>
</dbReference>
<name>A0AAD6UPE2_9AGAR</name>
<comment type="caution">
    <text evidence="4">The sequence shown here is derived from an EMBL/GenBank/DDBJ whole genome shotgun (WGS) entry which is preliminary data.</text>
</comment>
<keyword evidence="5" id="KW-1185">Reference proteome</keyword>
<gene>
    <name evidence="4" type="ORF">GGX14DRAFT_578516</name>
</gene>
<evidence type="ECO:0000313" key="5">
    <source>
        <dbReference type="Proteomes" id="UP001219525"/>
    </source>
</evidence>
<dbReference type="PROSITE" id="PS00463">
    <property type="entry name" value="ZN2_CY6_FUNGAL_1"/>
    <property type="match status" value="1"/>
</dbReference>
<dbReference type="Gene3D" id="4.10.240.10">
    <property type="entry name" value="Zn(2)-C6 fungal-type DNA-binding domain"/>
    <property type="match status" value="1"/>
</dbReference>
<feature type="domain" description="Zn(2)-C6 fungal-type" evidence="3">
    <location>
        <begin position="22"/>
        <end position="56"/>
    </location>
</feature>
<feature type="region of interest" description="Disordered" evidence="2">
    <location>
        <begin position="64"/>
        <end position="166"/>
    </location>
</feature>
<accession>A0AAD6UPE2</accession>
<feature type="compositionally biased region" description="Basic residues" evidence="2">
    <location>
        <begin position="109"/>
        <end position="119"/>
    </location>
</feature>
<dbReference type="InterPro" id="IPR050797">
    <property type="entry name" value="Carb_Metab_Trans_Reg"/>
</dbReference>
<dbReference type="PROSITE" id="PS50048">
    <property type="entry name" value="ZN2_CY6_FUNGAL_2"/>
    <property type="match status" value="1"/>
</dbReference>
<evidence type="ECO:0000256" key="2">
    <source>
        <dbReference type="SAM" id="MobiDB-lite"/>
    </source>
</evidence>
<protein>
    <recommendedName>
        <fullName evidence="3">Zn(2)-C6 fungal-type domain-containing protein</fullName>
    </recommendedName>
</protein>
<dbReference type="Pfam" id="PF00172">
    <property type="entry name" value="Zn_clus"/>
    <property type="match status" value="1"/>
</dbReference>
<sequence>MSNSTSADAAKLFQKRRRAYIACSNCRRRKIKCITTSDADYRPCTRCSQKGLTCEYIAVPDDDSPTAESFQAAPAHSGRDASPGPEQWPQHIRPPSAGLSTFMPDARGSRKSHPGHGRGHAPASAGAGPSSLYRPPNWPADASPVASIAQPRHGSRPQATGAGPYLSSGMPGFQVAAPQYSGQASYGGAMGPNYPAMSPNYPPTNYGQPAYRGQPGGSAYAYT</sequence>
<dbReference type="SMART" id="SM00066">
    <property type="entry name" value="GAL4"/>
    <property type="match status" value="1"/>
</dbReference>
<dbReference type="Proteomes" id="UP001219525">
    <property type="component" value="Unassembled WGS sequence"/>
</dbReference>
<dbReference type="InterPro" id="IPR001138">
    <property type="entry name" value="Zn2Cys6_DnaBD"/>
</dbReference>
<dbReference type="AlphaFoldDB" id="A0AAD6UPE2"/>
<evidence type="ECO:0000313" key="4">
    <source>
        <dbReference type="EMBL" id="KAJ7191924.1"/>
    </source>
</evidence>
<dbReference type="CDD" id="cd00067">
    <property type="entry name" value="GAL4"/>
    <property type="match status" value="1"/>
</dbReference>
<keyword evidence="1" id="KW-0539">Nucleus</keyword>
<dbReference type="InterPro" id="IPR036864">
    <property type="entry name" value="Zn2-C6_fun-type_DNA-bd_sf"/>
</dbReference>
<dbReference type="SUPFAM" id="SSF57701">
    <property type="entry name" value="Zn2/Cys6 DNA-binding domain"/>
    <property type="match status" value="1"/>
</dbReference>
<dbReference type="PANTHER" id="PTHR31668">
    <property type="entry name" value="GLUCOSE TRANSPORT TRANSCRIPTION REGULATOR RGT1-RELATED-RELATED"/>
    <property type="match status" value="1"/>
</dbReference>
<evidence type="ECO:0000259" key="3">
    <source>
        <dbReference type="PROSITE" id="PS50048"/>
    </source>
</evidence>
<reference evidence="4" key="1">
    <citation type="submission" date="2023-03" db="EMBL/GenBank/DDBJ databases">
        <title>Massive genome expansion in bonnet fungi (Mycena s.s.) driven by repeated elements and novel gene families across ecological guilds.</title>
        <authorList>
            <consortium name="Lawrence Berkeley National Laboratory"/>
            <person name="Harder C.B."/>
            <person name="Miyauchi S."/>
            <person name="Viragh M."/>
            <person name="Kuo A."/>
            <person name="Thoen E."/>
            <person name="Andreopoulos B."/>
            <person name="Lu D."/>
            <person name="Skrede I."/>
            <person name="Drula E."/>
            <person name="Henrissat B."/>
            <person name="Morin E."/>
            <person name="Kohler A."/>
            <person name="Barry K."/>
            <person name="LaButti K."/>
            <person name="Morin E."/>
            <person name="Salamov A."/>
            <person name="Lipzen A."/>
            <person name="Mereny Z."/>
            <person name="Hegedus B."/>
            <person name="Baldrian P."/>
            <person name="Stursova M."/>
            <person name="Weitz H."/>
            <person name="Taylor A."/>
            <person name="Grigoriev I.V."/>
            <person name="Nagy L.G."/>
            <person name="Martin F."/>
            <person name="Kauserud H."/>
        </authorList>
    </citation>
    <scope>NUCLEOTIDE SEQUENCE</scope>
    <source>
        <strain evidence="4">9144</strain>
    </source>
</reference>
<dbReference type="GO" id="GO:0000981">
    <property type="term" value="F:DNA-binding transcription factor activity, RNA polymerase II-specific"/>
    <property type="evidence" value="ECO:0007669"/>
    <property type="project" value="InterPro"/>
</dbReference>
<dbReference type="PANTHER" id="PTHR31668:SF30">
    <property type="entry name" value="ZN(II)2CYS6 TRANSCRIPTION FACTOR (EUROFUNG)"/>
    <property type="match status" value="1"/>
</dbReference>
<dbReference type="EMBL" id="JARJCW010000126">
    <property type="protein sequence ID" value="KAJ7191924.1"/>
    <property type="molecule type" value="Genomic_DNA"/>
</dbReference>